<sequence length="113" mass="11497">SATATTDGDCTAVAAAPSASALGVSNSLSCLAARSIAFRWASSIGCQSPSPPNSRGSSCRQPRSGSADIAKGDHKPASIATSNGEEPTTHLARVDPLMLSVNFLLMIFTCKSK</sequence>
<proteinExistence type="predicted"/>
<name>A0A8J4G4V7_9CHLO</name>
<organism evidence="2 3">
    <name type="scientific">Volvox reticuliferus</name>
    <dbReference type="NCBI Taxonomy" id="1737510"/>
    <lineage>
        <taxon>Eukaryota</taxon>
        <taxon>Viridiplantae</taxon>
        <taxon>Chlorophyta</taxon>
        <taxon>core chlorophytes</taxon>
        <taxon>Chlorophyceae</taxon>
        <taxon>CS clade</taxon>
        <taxon>Chlamydomonadales</taxon>
        <taxon>Volvocaceae</taxon>
        <taxon>Volvox</taxon>
    </lineage>
</organism>
<dbReference type="AlphaFoldDB" id="A0A8J4G4V7"/>
<dbReference type="Proteomes" id="UP000722791">
    <property type="component" value="Unassembled WGS sequence"/>
</dbReference>
<evidence type="ECO:0000313" key="2">
    <source>
        <dbReference type="EMBL" id="GIL98504.1"/>
    </source>
</evidence>
<accession>A0A8J4G4V7</accession>
<feature type="compositionally biased region" description="Polar residues" evidence="1">
    <location>
        <begin position="46"/>
        <end position="64"/>
    </location>
</feature>
<dbReference type="EMBL" id="BNCQ01000005">
    <property type="protein sequence ID" value="GIL98504.1"/>
    <property type="molecule type" value="Genomic_DNA"/>
</dbReference>
<evidence type="ECO:0000313" key="3">
    <source>
        <dbReference type="Proteomes" id="UP000722791"/>
    </source>
</evidence>
<protein>
    <submittedName>
        <fullName evidence="2">Uncharacterized protein</fullName>
    </submittedName>
</protein>
<gene>
    <name evidence="2" type="ORF">Vretimale_3838</name>
</gene>
<comment type="caution">
    <text evidence="2">The sequence shown here is derived from an EMBL/GenBank/DDBJ whole genome shotgun (WGS) entry which is preliminary data.</text>
</comment>
<feature type="region of interest" description="Disordered" evidence="1">
    <location>
        <begin position="46"/>
        <end position="88"/>
    </location>
</feature>
<evidence type="ECO:0000256" key="1">
    <source>
        <dbReference type="SAM" id="MobiDB-lite"/>
    </source>
</evidence>
<reference evidence="2" key="1">
    <citation type="journal article" date="2021" name="Proc. Natl. Acad. Sci. U.S.A.">
        <title>Three genomes in the algal genus Volvox reveal the fate of a haploid sex-determining region after a transition to homothallism.</title>
        <authorList>
            <person name="Yamamoto K."/>
            <person name="Hamaji T."/>
            <person name="Kawai-Toyooka H."/>
            <person name="Matsuzaki R."/>
            <person name="Takahashi F."/>
            <person name="Nishimura Y."/>
            <person name="Kawachi M."/>
            <person name="Noguchi H."/>
            <person name="Minakuchi Y."/>
            <person name="Umen J.G."/>
            <person name="Toyoda A."/>
            <person name="Nozaki H."/>
        </authorList>
    </citation>
    <scope>NUCLEOTIDE SEQUENCE</scope>
    <source>
        <strain evidence="2">NIES-3785</strain>
    </source>
</reference>
<feature type="non-terminal residue" evidence="2">
    <location>
        <position position="113"/>
    </location>
</feature>
<feature type="non-terminal residue" evidence="2">
    <location>
        <position position="1"/>
    </location>
</feature>